<dbReference type="STRING" id="178339.BH719_06510"/>
<protein>
    <submittedName>
        <fullName evidence="1">Uncharacterized protein</fullName>
    </submittedName>
</protein>
<evidence type="ECO:0000313" key="1">
    <source>
        <dbReference type="EMBL" id="AOS47537.1"/>
    </source>
</evidence>
<gene>
    <name evidence="1" type="ORF">BH719_06510</name>
</gene>
<dbReference type="Pfam" id="PF08849">
    <property type="entry name" value="BrxA"/>
    <property type="match status" value="1"/>
</dbReference>
<keyword evidence="2" id="KW-1185">Reference proteome</keyword>
<proteinExistence type="predicted"/>
<dbReference type="InterPro" id="IPR023137">
    <property type="entry name" value="BrxA_sf"/>
</dbReference>
<name>A0A1D8B320_9ACTO</name>
<organism evidence="1 2">
    <name type="scientific">Pauljensenia hongkongensis</name>
    <dbReference type="NCBI Taxonomy" id="178339"/>
    <lineage>
        <taxon>Bacteria</taxon>
        <taxon>Bacillati</taxon>
        <taxon>Actinomycetota</taxon>
        <taxon>Actinomycetes</taxon>
        <taxon>Actinomycetales</taxon>
        <taxon>Actinomycetaceae</taxon>
        <taxon>Pauljensenia</taxon>
    </lineage>
</organism>
<accession>A0A1D8B320</accession>
<dbReference type="Proteomes" id="UP000095214">
    <property type="component" value="Chromosome"/>
</dbReference>
<evidence type="ECO:0000313" key="2">
    <source>
        <dbReference type="Proteomes" id="UP000095214"/>
    </source>
</evidence>
<dbReference type="RefSeq" id="WP_009744020.1">
    <property type="nucleotide sequence ID" value="NZ_CP017298.1"/>
</dbReference>
<dbReference type="EMBL" id="CP017298">
    <property type="protein sequence ID" value="AOS47537.1"/>
    <property type="molecule type" value="Genomic_DNA"/>
</dbReference>
<dbReference type="AlphaFoldDB" id="A0A1D8B320"/>
<sequence>MTPTMLPAYSSAQTVGGLVNPGTVEAAGLLAGGMSVRAVNDRLVADNLTRTQSSQNRRRLATTTTRHLSHLGPDALAHVAQARPGFELLLWLAIVSEARLFADCARDAVWEALVLAERPFRVADFDEFWRLKALTEPSLAALSAANRKRQRSVFLRCLREAGFIDGAGAPLPLLVPPSVARLVNGAPEPWGWPLREAFPVPQAQFDVLDGEALEQYRMRRSG</sequence>
<dbReference type="KEGG" id="phon:BH719_06510"/>
<reference evidence="1 2" key="1">
    <citation type="submission" date="2016-09" db="EMBL/GenBank/DDBJ databases">
        <title>Complete genome sequence of Actinomyces hongkongensis HKU8.</title>
        <authorList>
            <person name="Gao Y.-X."/>
            <person name="Zhou Y.-Y."/>
            <person name="Xie Y."/>
            <person name="Wang M."/>
            <person name="Wang S.-J."/>
            <person name="Shen S.-G."/>
        </authorList>
    </citation>
    <scope>NUCLEOTIDE SEQUENCE [LARGE SCALE GENOMIC DNA]</scope>
    <source>
        <strain evidence="1 2">HKU8</strain>
    </source>
</reference>
<dbReference type="Gene3D" id="1.10.3540.10">
    <property type="entry name" value="uncharacterized protein from magnetospirillum magneticum domain"/>
    <property type="match status" value="1"/>
</dbReference>
<dbReference type="InterPro" id="IPR014948">
    <property type="entry name" value="BrxA"/>
</dbReference>